<evidence type="ECO:0000313" key="3">
    <source>
        <dbReference type="Proteomes" id="UP000475214"/>
    </source>
</evidence>
<comment type="caution">
    <text evidence="2">The sequence shown here is derived from an EMBL/GenBank/DDBJ whole genome shotgun (WGS) entry which is preliminary data.</text>
</comment>
<evidence type="ECO:0000256" key="1">
    <source>
        <dbReference type="SAM" id="MobiDB-lite"/>
    </source>
</evidence>
<gene>
    <name evidence="2" type="ORF">G1H10_30345</name>
</gene>
<feature type="compositionally biased region" description="Basic and acidic residues" evidence="1">
    <location>
        <begin position="127"/>
        <end position="140"/>
    </location>
</feature>
<proteinExistence type="predicted"/>
<dbReference type="RefSeq" id="WP_163745026.1">
    <property type="nucleotide sequence ID" value="NZ_JAAGOA010000035.1"/>
</dbReference>
<evidence type="ECO:0000313" key="2">
    <source>
        <dbReference type="EMBL" id="NEE04477.1"/>
    </source>
</evidence>
<accession>A0A6L9SH45</accession>
<dbReference type="AlphaFoldDB" id="A0A6L9SH45"/>
<protein>
    <submittedName>
        <fullName evidence="2">Uncharacterized protein</fullName>
    </submittedName>
</protein>
<keyword evidence="3" id="KW-1185">Reference proteome</keyword>
<dbReference type="EMBL" id="JAAGOA010000035">
    <property type="protein sequence ID" value="NEE04477.1"/>
    <property type="molecule type" value="Genomic_DNA"/>
</dbReference>
<name>A0A6L9SH45_9ACTN</name>
<feature type="compositionally biased region" description="Polar residues" evidence="1">
    <location>
        <begin position="112"/>
        <end position="122"/>
    </location>
</feature>
<dbReference type="PROSITE" id="PS51257">
    <property type="entry name" value="PROKAR_LIPOPROTEIN"/>
    <property type="match status" value="1"/>
</dbReference>
<dbReference type="Proteomes" id="UP000475214">
    <property type="component" value="Unassembled WGS sequence"/>
</dbReference>
<feature type="region of interest" description="Disordered" evidence="1">
    <location>
        <begin position="109"/>
        <end position="140"/>
    </location>
</feature>
<reference evidence="2 3" key="1">
    <citation type="submission" date="2020-02" db="EMBL/GenBank/DDBJ databases">
        <authorList>
            <person name="Li X.-J."/>
            <person name="Han X.-M."/>
        </authorList>
    </citation>
    <scope>NUCLEOTIDE SEQUENCE [LARGE SCALE GENOMIC DNA]</scope>
    <source>
        <strain evidence="2 3">CCTCC AB 2017055</strain>
    </source>
</reference>
<organism evidence="2 3">
    <name type="scientific">Phytoactinopolyspora halotolerans</name>
    <dbReference type="NCBI Taxonomy" id="1981512"/>
    <lineage>
        <taxon>Bacteria</taxon>
        <taxon>Bacillati</taxon>
        <taxon>Actinomycetota</taxon>
        <taxon>Actinomycetes</taxon>
        <taxon>Jiangellales</taxon>
        <taxon>Jiangellaceae</taxon>
        <taxon>Phytoactinopolyspora</taxon>
    </lineage>
</organism>
<sequence>MPRPNLEMTRRLVVWAPMLIVLAVLGCSGDRGELVFGGGTGAVAEDIEELDEPGAVLGVCDALTRSPWVTLNNEIITNTGERSVTISAVTAVNPVGMELVEAALLEIPTPGQDGTTTLQPANGSGRPPRDAEESQAWDARRPAVGETIEPGEEWVLATVFKLDDAVASIDRVRIAYADDGGRSREVLGPIELHVEREC</sequence>